<dbReference type="AlphaFoldDB" id="L9WV52"/>
<evidence type="ECO:0000256" key="1">
    <source>
        <dbReference type="SAM" id="MobiDB-lite"/>
    </source>
</evidence>
<name>L9WV52_9EURY</name>
<organism evidence="2 3">
    <name type="scientific">Natronococcus jeotgali DSM 18795</name>
    <dbReference type="NCBI Taxonomy" id="1227498"/>
    <lineage>
        <taxon>Archaea</taxon>
        <taxon>Methanobacteriati</taxon>
        <taxon>Methanobacteriota</taxon>
        <taxon>Stenosarchaea group</taxon>
        <taxon>Halobacteria</taxon>
        <taxon>Halobacteriales</taxon>
        <taxon>Natrialbaceae</taxon>
        <taxon>Natronococcus</taxon>
    </lineage>
</organism>
<feature type="compositionally biased region" description="Polar residues" evidence="1">
    <location>
        <begin position="21"/>
        <end position="34"/>
    </location>
</feature>
<dbReference type="STRING" id="1227498.C492_17610"/>
<gene>
    <name evidence="2" type="ORF">C492_17610</name>
</gene>
<reference evidence="2 3" key="1">
    <citation type="journal article" date="2014" name="PLoS Genet.">
        <title>Phylogenetically driven sequencing of extremely halophilic archaea reveals strategies for static and dynamic osmo-response.</title>
        <authorList>
            <person name="Becker E.A."/>
            <person name="Seitzer P.M."/>
            <person name="Tritt A."/>
            <person name="Larsen D."/>
            <person name="Krusor M."/>
            <person name="Yao A.I."/>
            <person name="Wu D."/>
            <person name="Madern D."/>
            <person name="Eisen J.A."/>
            <person name="Darling A.E."/>
            <person name="Facciotti M.T."/>
        </authorList>
    </citation>
    <scope>NUCLEOTIDE SEQUENCE [LARGE SCALE GENOMIC DNA]</scope>
    <source>
        <strain evidence="2 3">DSM 18795</strain>
    </source>
</reference>
<evidence type="ECO:0000313" key="2">
    <source>
        <dbReference type="EMBL" id="ELY53369.1"/>
    </source>
</evidence>
<dbReference type="EMBL" id="AOIA01000146">
    <property type="protein sequence ID" value="ELY53369.1"/>
    <property type="molecule type" value="Genomic_DNA"/>
</dbReference>
<keyword evidence="3" id="KW-1185">Reference proteome</keyword>
<proteinExistence type="predicted"/>
<dbReference type="Proteomes" id="UP000011531">
    <property type="component" value="Unassembled WGS sequence"/>
</dbReference>
<feature type="region of interest" description="Disordered" evidence="1">
    <location>
        <begin position="1"/>
        <end position="36"/>
    </location>
</feature>
<accession>L9WV52</accession>
<comment type="caution">
    <text evidence="2">The sequence shown here is derived from an EMBL/GenBank/DDBJ whole genome shotgun (WGS) entry which is preliminary data.</text>
</comment>
<sequence length="102" mass="11524">MYFRSRGRARGAAPRSRFETRNASAAESSSNPRTVSAREQFPVLAFRRTVRGNRLFYRVSDLEPRSATPQPLEIERRTELRSLVTTRLVGVDPIAFAAGSRI</sequence>
<evidence type="ECO:0000313" key="3">
    <source>
        <dbReference type="Proteomes" id="UP000011531"/>
    </source>
</evidence>
<protein>
    <submittedName>
        <fullName evidence="2">Uncharacterized protein</fullName>
    </submittedName>
</protein>